<dbReference type="EMBL" id="JAHXRS010000003">
    <property type="protein sequence ID" value="MBW6394039.1"/>
    <property type="molecule type" value="Genomic_DNA"/>
</dbReference>
<reference evidence="2 3" key="1">
    <citation type="submission" date="2021-07" db="EMBL/GenBank/DDBJ databases">
        <title>Thermus aquaticus gen. n. and sp. n., a nonsporulating extreme thermophile.</title>
        <authorList>
            <person name="Hu C.-J."/>
            <person name="Li W.-J."/>
            <person name="Xian W.-D."/>
        </authorList>
    </citation>
    <scope>NUCLEOTIDE SEQUENCE [LARGE SCALE GENOMIC DNA]</scope>
    <source>
        <strain evidence="2 3">SYSU G05001</strain>
    </source>
</reference>
<organism evidence="2 3">
    <name type="scientific">Thermus brevis</name>
    <dbReference type="NCBI Taxonomy" id="2862456"/>
    <lineage>
        <taxon>Bacteria</taxon>
        <taxon>Thermotogati</taxon>
        <taxon>Deinococcota</taxon>
        <taxon>Deinococci</taxon>
        <taxon>Thermales</taxon>
        <taxon>Thermaceae</taxon>
        <taxon>Thermus</taxon>
    </lineage>
</organism>
<evidence type="ECO:0000313" key="3">
    <source>
        <dbReference type="Proteomes" id="UP000724268"/>
    </source>
</evidence>
<accession>A0ABS6ZYL2</accession>
<proteinExistence type="predicted"/>
<dbReference type="RefSeq" id="WP_219758830.1">
    <property type="nucleotide sequence ID" value="NZ_JAHXRS010000003.1"/>
</dbReference>
<evidence type="ECO:0000256" key="1">
    <source>
        <dbReference type="SAM" id="SignalP"/>
    </source>
</evidence>
<evidence type="ECO:0000313" key="2">
    <source>
        <dbReference type="EMBL" id="MBW6394039.1"/>
    </source>
</evidence>
<feature type="signal peptide" evidence="1">
    <location>
        <begin position="1"/>
        <end position="18"/>
    </location>
</feature>
<comment type="caution">
    <text evidence="2">The sequence shown here is derived from an EMBL/GenBank/DDBJ whole genome shotgun (WGS) entry which is preliminary data.</text>
</comment>
<sequence>MRKGILAAVLVLAPLALAQQGPAAPTLAPTRGDGPDAYAKGENSAAVNQTIELILPKATALHLDVTTLTFDLTGLDGAKWPNSNPDFGGQMVCVYGLRDQDVKTQLGDNFYKQVQTLPLGTYYTVAQWPNIAIQGGNLVTAYPPIKLGENGQLVPGSKNYFVCYRTFILQKFSNGKQWHLTVNRNDPEGAQGIQHLYIQDNPCDTFGAATGLYELPNGATLELVPRNLQAGPTGTRSGNNPERCGYKSWLDDLVVVAVKVNSDLWGKSTANLTYTLATTAW</sequence>
<keyword evidence="1" id="KW-0732">Signal</keyword>
<name>A0ABS6ZYL2_9DEIN</name>
<keyword evidence="3" id="KW-1185">Reference proteome</keyword>
<dbReference type="Proteomes" id="UP000724268">
    <property type="component" value="Unassembled WGS sequence"/>
</dbReference>
<gene>
    <name evidence="2" type="ORF">KZX47_02525</name>
</gene>
<feature type="chain" id="PRO_5045364800" evidence="1">
    <location>
        <begin position="19"/>
        <end position="281"/>
    </location>
</feature>
<protein>
    <submittedName>
        <fullName evidence="2">Uncharacterized protein</fullName>
    </submittedName>
</protein>